<keyword evidence="2" id="KW-1185">Reference proteome</keyword>
<accession>A0A1G9ZGX0</accession>
<dbReference type="RefSeq" id="WP_090839515.1">
    <property type="nucleotide sequence ID" value="NZ_FNIL01000001.1"/>
</dbReference>
<name>A0A1G9ZGX0_9BACI</name>
<reference evidence="2" key="1">
    <citation type="submission" date="2016-10" db="EMBL/GenBank/DDBJ databases">
        <authorList>
            <person name="Varghese N."/>
            <person name="Submissions S."/>
        </authorList>
    </citation>
    <scope>NUCLEOTIDE SEQUENCE [LARGE SCALE GENOMIC DNA]</scope>
    <source>
        <strain evidence="2">CGMCC 1.10369</strain>
    </source>
</reference>
<protein>
    <submittedName>
        <fullName evidence="1">Uncharacterized protein</fullName>
    </submittedName>
</protein>
<dbReference type="EMBL" id="FNIL01000001">
    <property type="protein sequence ID" value="SDN20588.1"/>
    <property type="molecule type" value="Genomic_DNA"/>
</dbReference>
<gene>
    <name evidence="1" type="ORF">SAMN04488053_101100</name>
</gene>
<dbReference type="Proteomes" id="UP000198778">
    <property type="component" value="Unassembled WGS sequence"/>
</dbReference>
<evidence type="ECO:0000313" key="2">
    <source>
        <dbReference type="Proteomes" id="UP000198778"/>
    </source>
</evidence>
<sequence length="81" mass="9769">MNLLDWSYGRRYSIKAVFSKFPNSTVIFRSFPTYYFIYTVRWSEEDPVVTREDLKEMELQLNDMLGLLMNYQNRRAAQSVK</sequence>
<organism evidence="1 2">
    <name type="scientific">Alkalicoccus daliensis</name>
    <dbReference type="NCBI Taxonomy" id="745820"/>
    <lineage>
        <taxon>Bacteria</taxon>
        <taxon>Bacillati</taxon>
        <taxon>Bacillota</taxon>
        <taxon>Bacilli</taxon>
        <taxon>Bacillales</taxon>
        <taxon>Bacillaceae</taxon>
        <taxon>Alkalicoccus</taxon>
    </lineage>
</organism>
<proteinExistence type="predicted"/>
<dbReference type="AlphaFoldDB" id="A0A1G9ZGX0"/>
<dbReference type="OrthoDB" id="2453421at2"/>
<evidence type="ECO:0000313" key="1">
    <source>
        <dbReference type="EMBL" id="SDN20588.1"/>
    </source>
</evidence>